<organism evidence="1 2">
    <name type="scientific">Meganyctiphanes norvegica</name>
    <name type="common">Northern krill</name>
    <name type="synonym">Thysanopoda norvegica</name>
    <dbReference type="NCBI Taxonomy" id="48144"/>
    <lineage>
        <taxon>Eukaryota</taxon>
        <taxon>Metazoa</taxon>
        <taxon>Ecdysozoa</taxon>
        <taxon>Arthropoda</taxon>
        <taxon>Crustacea</taxon>
        <taxon>Multicrustacea</taxon>
        <taxon>Malacostraca</taxon>
        <taxon>Eumalacostraca</taxon>
        <taxon>Eucarida</taxon>
        <taxon>Euphausiacea</taxon>
        <taxon>Euphausiidae</taxon>
        <taxon>Meganyctiphanes</taxon>
    </lineage>
</organism>
<evidence type="ECO:0000313" key="2">
    <source>
        <dbReference type="Proteomes" id="UP001497623"/>
    </source>
</evidence>
<dbReference type="EMBL" id="CAXKWB010005456">
    <property type="protein sequence ID" value="CAL4078516.1"/>
    <property type="molecule type" value="Genomic_DNA"/>
</dbReference>
<dbReference type="AlphaFoldDB" id="A0AAV2QCZ3"/>
<reference evidence="1 2" key="1">
    <citation type="submission" date="2024-05" db="EMBL/GenBank/DDBJ databases">
        <authorList>
            <person name="Wallberg A."/>
        </authorList>
    </citation>
    <scope>NUCLEOTIDE SEQUENCE [LARGE SCALE GENOMIC DNA]</scope>
</reference>
<accession>A0AAV2QCZ3</accession>
<evidence type="ECO:0000313" key="1">
    <source>
        <dbReference type="EMBL" id="CAL4078516.1"/>
    </source>
</evidence>
<sequence length="110" mass="12653">MPDSVSNLRNPEHICFSYHGNFSEFNMEELVDITVYYETVSDEEDGREQSILLQENVKFLVPKVAAVNGQHILVQWNNPYAQMFSISDDTNESFPILCKSKICQFLFGNP</sequence>
<name>A0AAV2QCZ3_MEGNR</name>
<dbReference type="Proteomes" id="UP001497623">
    <property type="component" value="Unassembled WGS sequence"/>
</dbReference>
<gene>
    <name evidence="1" type="ORF">MNOR_LOCUS10673</name>
</gene>
<feature type="non-terminal residue" evidence="1">
    <location>
        <position position="110"/>
    </location>
</feature>
<keyword evidence="2" id="KW-1185">Reference proteome</keyword>
<proteinExistence type="predicted"/>
<comment type="caution">
    <text evidence="1">The sequence shown here is derived from an EMBL/GenBank/DDBJ whole genome shotgun (WGS) entry which is preliminary data.</text>
</comment>
<protein>
    <submittedName>
        <fullName evidence="1">Uncharacterized protein</fullName>
    </submittedName>
</protein>